<dbReference type="HOGENOM" id="CLU_1275804_0_0_3"/>
<dbReference type="Proteomes" id="UP000010366">
    <property type="component" value="Chromosome"/>
</dbReference>
<dbReference type="AlphaFoldDB" id="K9UE90"/>
<organism evidence="1 2">
    <name type="scientific">Chamaesiphon minutus (strain ATCC 27169 / PCC 6605)</name>
    <dbReference type="NCBI Taxonomy" id="1173020"/>
    <lineage>
        <taxon>Bacteria</taxon>
        <taxon>Bacillati</taxon>
        <taxon>Cyanobacteriota</taxon>
        <taxon>Cyanophyceae</taxon>
        <taxon>Gomontiellales</taxon>
        <taxon>Chamaesiphonaceae</taxon>
        <taxon>Chamaesiphon</taxon>
    </lineage>
</organism>
<dbReference type="RefSeq" id="WP_015159307.1">
    <property type="nucleotide sequence ID" value="NC_019697.1"/>
</dbReference>
<reference evidence="1 2" key="1">
    <citation type="submission" date="2012-05" db="EMBL/GenBank/DDBJ databases">
        <title>Finished chromosome of genome of Chamaesiphon sp. PCC 6605.</title>
        <authorList>
            <consortium name="US DOE Joint Genome Institute"/>
            <person name="Gugger M."/>
            <person name="Coursin T."/>
            <person name="Rippka R."/>
            <person name="Tandeau De Marsac N."/>
            <person name="Huntemann M."/>
            <person name="Wei C.-L."/>
            <person name="Han J."/>
            <person name="Detter J.C."/>
            <person name="Han C."/>
            <person name="Tapia R."/>
            <person name="Chen A."/>
            <person name="Kyrpides N."/>
            <person name="Mavromatis K."/>
            <person name="Markowitz V."/>
            <person name="Szeto E."/>
            <person name="Ivanova N."/>
            <person name="Pagani I."/>
            <person name="Pati A."/>
            <person name="Goodwin L."/>
            <person name="Nordberg H.P."/>
            <person name="Cantor M.N."/>
            <person name="Hua S.X."/>
            <person name="Woyke T."/>
            <person name="Kerfeld C.A."/>
        </authorList>
    </citation>
    <scope>NUCLEOTIDE SEQUENCE [LARGE SCALE GENOMIC DNA]</scope>
    <source>
        <strain evidence="2">ATCC 27169 / PCC 6605</strain>
    </source>
</reference>
<gene>
    <name evidence="1" type="ORF">Cha6605_2049</name>
</gene>
<accession>K9UE90</accession>
<evidence type="ECO:0000313" key="2">
    <source>
        <dbReference type="Proteomes" id="UP000010366"/>
    </source>
</evidence>
<proteinExistence type="predicted"/>
<dbReference type="OrthoDB" id="9829460at2"/>
<sequence length="216" mass="23779">MTAKTTRVKTSDLDEKFKIGKNTRVNRLAMLGFTPDRLVKEGRFYYLSPEQLEVFTDFDRYISQTGSPDGFPKLLANYSDRPVSSIKEPEIPARISNQDSPAGELITTPEGDELADLLGHPDILSSVTGEFTGMFDNSSPDLVENVLAQHLVIKAQRKATAMLLAENALADQYINNPHLLDPTLRAQLDSFQFTQTDPKGLAASLIAAAQRLPKAA</sequence>
<name>K9UE90_CHAP6</name>
<protein>
    <submittedName>
        <fullName evidence="1">Uncharacterized protein</fullName>
    </submittedName>
</protein>
<evidence type="ECO:0000313" key="1">
    <source>
        <dbReference type="EMBL" id="AFY93145.1"/>
    </source>
</evidence>
<dbReference type="EMBL" id="CP003600">
    <property type="protein sequence ID" value="AFY93145.1"/>
    <property type="molecule type" value="Genomic_DNA"/>
</dbReference>
<dbReference type="KEGG" id="cmp:Cha6605_2049"/>
<keyword evidence="2" id="KW-1185">Reference proteome</keyword>